<protein>
    <submittedName>
        <fullName evidence="2">Uncharacterized protein</fullName>
    </submittedName>
</protein>
<dbReference type="EMBL" id="FMSH01000482">
    <property type="protein sequence ID" value="SCU95218.1"/>
    <property type="molecule type" value="Genomic_DNA"/>
</dbReference>
<evidence type="ECO:0000256" key="1">
    <source>
        <dbReference type="SAM" id="MobiDB-lite"/>
    </source>
</evidence>
<organism evidence="2">
    <name type="scientific">Cupriavidus necator</name>
    <name type="common">Alcaligenes eutrophus</name>
    <name type="synonym">Ralstonia eutropha</name>
    <dbReference type="NCBI Taxonomy" id="106590"/>
    <lineage>
        <taxon>Bacteria</taxon>
        <taxon>Pseudomonadati</taxon>
        <taxon>Pseudomonadota</taxon>
        <taxon>Betaproteobacteria</taxon>
        <taxon>Burkholderiales</taxon>
        <taxon>Burkholderiaceae</taxon>
        <taxon>Cupriavidus</taxon>
    </lineage>
</organism>
<feature type="region of interest" description="Disordered" evidence="1">
    <location>
        <begin position="27"/>
        <end position="69"/>
    </location>
</feature>
<reference evidence="2" key="1">
    <citation type="submission" date="2016-09" db="EMBL/GenBank/DDBJ databases">
        <authorList>
            <person name="Capua I."/>
            <person name="De Benedictis P."/>
            <person name="Joannis T."/>
            <person name="Lombin L.H."/>
            <person name="Cattoli G."/>
        </authorList>
    </citation>
    <scope>NUCLEOTIDE SEQUENCE</scope>
    <source>
        <strain evidence="2">B9</strain>
    </source>
</reference>
<proteinExistence type="predicted"/>
<accession>A0A1K0IQ68</accession>
<dbReference type="AlphaFoldDB" id="A0A1K0IQ68"/>
<name>A0A1K0IQ68_CUPNE</name>
<sequence length="230" mass="25157">MKWWAWATTRRACSARNVAPGRCSAWRKRPTRTARPAARRSSDSAGQEKTREFRGFKSLPAGTGSEETTTGKRLHAWSAQAEFDNLFFDADEAHQLAQPAGVFLDMVPVRRIGQPVVDGRLVAHGRQDAERELAGVGFPGHVALFGKQDSSGHGHTPGLLQGAAGGGYALAPDFNVWNVLHQAQKCHSAFFNSVCHEISKLTNLMNVWHLLATPMTTSLRVLHKARSAIP</sequence>
<evidence type="ECO:0000313" key="2">
    <source>
        <dbReference type="EMBL" id="SCU95218.1"/>
    </source>
</evidence>
<feature type="compositionally biased region" description="Basic and acidic residues" evidence="1">
    <location>
        <begin position="40"/>
        <end position="55"/>
    </location>
</feature>
<gene>
    <name evidence="2" type="ORF">CNECB9_5320010</name>
</gene>